<dbReference type="InterPro" id="IPR026634">
    <property type="entry name" value="TPST-like"/>
</dbReference>
<dbReference type="GO" id="GO:0008476">
    <property type="term" value="F:protein-tyrosine sulfotransferase activity"/>
    <property type="evidence" value="ECO:0007669"/>
    <property type="project" value="UniProtKB-EC"/>
</dbReference>
<name>A0A2J8AF63_9CHLO</name>
<proteinExistence type="inferred from homology"/>
<keyword evidence="3" id="KW-0808">Transferase</keyword>
<sequence>MLASYPGVWGAGEDTAMAPLTTGINEMLATKGLSDIGALTGFGRRYLADMRRRSQATGWPANRPPLRIVDKMLRNLWLFGYIQLLLPRSCLVHVVRHPLDAALSCYAQPFGYSGVPWAWRLQHIGEQLRMTHALERHWRAQLPRGRLLTLHYEE</sequence>
<keyword evidence="6" id="KW-1185">Reference proteome</keyword>
<evidence type="ECO:0000256" key="4">
    <source>
        <dbReference type="ARBA" id="ARBA00048460"/>
    </source>
</evidence>
<comment type="similarity">
    <text evidence="1">Belongs to the protein sulfotransferase family.</text>
</comment>
<dbReference type="Pfam" id="PF13469">
    <property type="entry name" value="Sulfotransfer_3"/>
    <property type="match status" value="1"/>
</dbReference>
<evidence type="ECO:0000256" key="1">
    <source>
        <dbReference type="ARBA" id="ARBA00009988"/>
    </source>
</evidence>
<gene>
    <name evidence="5" type="ORF">TSOC_002042</name>
</gene>
<feature type="non-terminal residue" evidence="5">
    <location>
        <position position="154"/>
    </location>
</feature>
<dbReference type="PANTHER" id="PTHR12788">
    <property type="entry name" value="PROTEIN-TYROSINE SULFOTRANSFERASE 2"/>
    <property type="match status" value="1"/>
</dbReference>
<evidence type="ECO:0000256" key="2">
    <source>
        <dbReference type="ARBA" id="ARBA00013262"/>
    </source>
</evidence>
<comment type="caution">
    <text evidence="5">The sequence shown here is derived from an EMBL/GenBank/DDBJ whole genome shotgun (WGS) entry which is preliminary data.</text>
</comment>
<dbReference type="Proteomes" id="UP000236333">
    <property type="component" value="Unassembled WGS sequence"/>
</dbReference>
<evidence type="ECO:0000256" key="3">
    <source>
        <dbReference type="ARBA" id="ARBA00022679"/>
    </source>
</evidence>
<accession>A0A2J8AF63</accession>
<dbReference type="EMBL" id="PGGS01000037">
    <property type="protein sequence ID" value="PNH11150.1"/>
    <property type="molecule type" value="Genomic_DNA"/>
</dbReference>
<evidence type="ECO:0000313" key="6">
    <source>
        <dbReference type="Proteomes" id="UP000236333"/>
    </source>
</evidence>
<dbReference type="PANTHER" id="PTHR12788:SF10">
    <property type="entry name" value="PROTEIN-TYROSINE SULFOTRANSFERASE"/>
    <property type="match status" value="1"/>
</dbReference>
<evidence type="ECO:0000313" key="5">
    <source>
        <dbReference type="EMBL" id="PNH11150.1"/>
    </source>
</evidence>
<dbReference type="OrthoDB" id="545675at2759"/>
<protein>
    <recommendedName>
        <fullName evidence="2">protein-tyrosine sulfotransferase</fullName>
        <ecNumber evidence="2">2.8.2.20</ecNumber>
    </recommendedName>
</protein>
<dbReference type="GO" id="GO:0005794">
    <property type="term" value="C:Golgi apparatus"/>
    <property type="evidence" value="ECO:0007669"/>
    <property type="project" value="TreeGrafter"/>
</dbReference>
<dbReference type="SUPFAM" id="SSF52540">
    <property type="entry name" value="P-loop containing nucleoside triphosphate hydrolases"/>
    <property type="match status" value="1"/>
</dbReference>
<dbReference type="Gene3D" id="3.40.50.300">
    <property type="entry name" value="P-loop containing nucleotide triphosphate hydrolases"/>
    <property type="match status" value="1"/>
</dbReference>
<comment type="catalytic activity">
    <reaction evidence="4">
        <text>L-tyrosyl-[protein] + 3'-phosphoadenylyl sulfate = O-sulfo-L-tyrosine-[protein] + adenosine 3',5'-bisphosphate + H(+)</text>
        <dbReference type="Rhea" id="RHEA:16801"/>
        <dbReference type="Rhea" id="RHEA-COMP:10136"/>
        <dbReference type="Rhea" id="RHEA-COMP:11688"/>
        <dbReference type="ChEBI" id="CHEBI:15378"/>
        <dbReference type="ChEBI" id="CHEBI:46858"/>
        <dbReference type="ChEBI" id="CHEBI:58339"/>
        <dbReference type="ChEBI" id="CHEBI:58343"/>
        <dbReference type="ChEBI" id="CHEBI:65286"/>
        <dbReference type="EC" id="2.8.2.20"/>
    </reaction>
</comment>
<dbReference type="InterPro" id="IPR027417">
    <property type="entry name" value="P-loop_NTPase"/>
</dbReference>
<dbReference type="EC" id="2.8.2.20" evidence="2"/>
<reference evidence="5 6" key="1">
    <citation type="journal article" date="2017" name="Mol. Biol. Evol.">
        <title>The 4-celled Tetrabaena socialis nuclear genome reveals the essential components for genetic control of cell number at the origin of multicellularity in the volvocine lineage.</title>
        <authorList>
            <person name="Featherston J."/>
            <person name="Arakaki Y."/>
            <person name="Hanschen E.R."/>
            <person name="Ferris P.J."/>
            <person name="Michod R.E."/>
            <person name="Olson B.J.S.C."/>
            <person name="Nozaki H."/>
            <person name="Durand P.M."/>
        </authorList>
    </citation>
    <scope>NUCLEOTIDE SEQUENCE [LARGE SCALE GENOMIC DNA]</scope>
    <source>
        <strain evidence="5 6">NIES-571</strain>
    </source>
</reference>
<organism evidence="5 6">
    <name type="scientific">Tetrabaena socialis</name>
    <dbReference type="NCBI Taxonomy" id="47790"/>
    <lineage>
        <taxon>Eukaryota</taxon>
        <taxon>Viridiplantae</taxon>
        <taxon>Chlorophyta</taxon>
        <taxon>core chlorophytes</taxon>
        <taxon>Chlorophyceae</taxon>
        <taxon>CS clade</taxon>
        <taxon>Chlamydomonadales</taxon>
        <taxon>Tetrabaenaceae</taxon>
        <taxon>Tetrabaena</taxon>
    </lineage>
</organism>
<dbReference type="AlphaFoldDB" id="A0A2J8AF63"/>